<accession>A0A2T5INM8</accession>
<dbReference type="AlphaFoldDB" id="A0A2T5INM8"/>
<gene>
    <name evidence="2" type="ORF">C8U37_10465</name>
</gene>
<name>A0A2T5INM8_9LACT</name>
<feature type="region of interest" description="Disordered" evidence="1">
    <location>
        <begin position="29"/>
        <end position="58"/>
    </location>
</feature>
<evidence type="ECO:0000313" key="3">
    <source>
        <dbReference type="Proteomes" id="UP000244161"/>
    </source>
</evidence>
<dbReference type="Proteomes" id="UP000244161">
    <property type="component" value="Unassembled WGS sequence"/>
</dbReference>
<keyword evidence="3" id="KW-1185">Reference proteome</keyword>
<protein>
    <submittedName>
        <fullName evidence="2">Uncharacterized protein</fullName>
    </submittedName>
</protein>
<evidence type="ECO:0000256" key="1">
    <source>
        <dbReference type="SAM" id="MobiDB-lite"/>
    </source>
</evidence>
<proteinExistence type="predicted"/>
<evidence type="ECO:0000313" key="2">
    <source>
        <dbReference type="EMBL" id="PTQ85428.1"/>
    </source>
</evidence>
<organism evidence="2 3">
    <name type="scientific">Trichococcus patagoniensis</name>
    <dbReference type="NCBI Taxonomy" id="382641"/>
    <lineage>
        <taxon>Bacteria</taxon>
        <taxon>Bacillati</taxon>
        <taxon>Bacillota</taxon>
        <taxon>Bacilli</taxon>
        <taxon>Lactobacillales</taxon>
        <taxon>Carnobacteriaceae</taxon>
        <taxon>Trichococcus</taxon>
    </lineage>
</organism>
<sequence length="86" mass="9109">MKQAFAGEQASEHSMNSGERVLIGVERPNASAPPARQPFTGGAAHSNPIPTPRPPRTLRAVHTPADTLKNVGYKLSNGMESVPEHG</sequence>
<reference evidence="2 3" key="1">
    <citation type="submission" date="2018-04" db="EMBL/GenBank/DDBJ databases">
        <title>Genomic Encyclopedia of Archaeal and Bacterial Type Strains, Phase II (KMG-II): from individual species to whole genera.</title>
        <authorList>
            <person name="Goeker M."/>
        </authorList>
    </citation>
    <scope>NUCLEOTIDE SEQUENCE [LARGE SCALE GENOMIC DNA]</scope>
    <source>
        <strain evidence="2 3">DSM 18806</strain>
    </source>
</reference>
<comment type="caution">
    <text evidence="2">The sequence shown here is derived from an EMBL/GenBank/DDBJ whole genome shotgun (WGS) entry which is preliminary data.</text>
</comment>
<dbReference type="EMBL" id="QAOM01000004">
    <property type="protein sequence ID" value="PTQ85428.1"/>
    <property type="molecule type" value="Genomic_DNA"/>
</dbReference>